<dbReference type="AlphaFoldDB" id="A0A9X2BSE2"/>
<evidence type="ECO:0000256" key="7">
    <source>
        <dbReference type="RuleBase" id="RU000320"/>
    </source>
</evidence>
<feature type="transmembrane region" description="Helical" evidence="9">
    <location>
        <begin position="61"/>
        <end position="82"/>
    </location>
</feature>
<dbReference type="GO" id="GO:0008137">
    <property type="term" value="F:NADH dehydrogenase (ubiquinone) activity"/>
    <property type="evidence" value="ECO:0007669"/>
    <property type="project" value="InterPro"/>
</dbReference>
<reference evidence="11" key="1">
    <citation type="submission" date="2022-04" db="EMBL/GenBank/DDBJ databases">
        <title>Roseomonas acroporae sp. nov., isolated from coral Acropora digitifera.</title>
        <authorList>
            <person name="Sun H."/>
        </authorList>
    </citation>
    <scope>NUCLEOTIDE SEQUENCE</scope>
    <source>
        <strain evidence="11">NAR14</strain>
    </source>
</reference>
<feature type="transmembrane region" description="Helical" evidence="9">
    <location>
        <begin position="89"/>
        <end position="109"/>
    </location>
</feature>
<feature type="transmembrane region" description="Helical" evidence="9">
    <location>
        <begin position="485"/>
        <end position="505"/>
    </location>
</feature>
<feature type="transmembrane region" description="Helical" evidence="9">
    <location>
        <begin position="310"/>
        <end position="331"/>
    </location>
</feature>
<dbReference type="PANTHER" id="PTHR42703:SF1">
    <property type="entry name" value="NA(+)_H(+) ANTIPORTER SUBUNIT D1"/>
    <property type="match status" value="1"/>
</dbReference>
<dbReference type="PRINTS" id="PR01437">
    <property type="entry name" value="NUOXDRDTASE4"/>
</dbReference>
<evidence type="ECO:0000256" key="3">
    <source>
        <dbReference type="ARBA" id="ARBA00022475"/>
    </source>
</evidence>
<protein>
    <submittedName>
        <fullName evidence="11">Monovalent cation/H+ antiporter subunit D</fullName>
    </submittedName>
</protein>
<feature type="transmembrane region" description="Helical" evidence="9">
    <location>
        <begin position="34"/>
        <end position="55"/>
    </location>
</feature>
<feature type="compositionally biased region" description="Low complexity" evidence="8">
    <location>
        <begin position="537"/>
        <end position="550"/>
    </location>
</feature>
<accession>A0A9X2BSE2</accession>
<sequence length="581" mass="58882">MRDWLAHLAIAPILLPLLAGATMVLIEGRRPVKVVIGLASTTAMLAIAVALAFLADAAPGAAPAIVYRLGDWPAAFGIVLVVDRLAAMLLALAAALGLAALVFSLAHWHRVGAHFHPILQFQLMGLNGAFLTGDLFNLFVFFEVMLAASYGLVLHGSGTARVRAGLHYIAINLAASLLFLLGASLIYGAAGTLNMADLAARVPGLAPDARTLLETGAAILGTAFLIKAGMWPVGFWLPTTYAAATAPAAALLSMLSKVGIYALLRLWLLLFGAQAGASAGFGGDWLLVGGLLTIAFGTISVLATQDLPRLAGACVLVSSGTLLAAIGSGQVAVTAGALFYIASAVPAIGAFFLLIDILERGREVGADVLAVTAEAFGEGDEEEATEGEAVGLAIPGTLALLGAAFLACALLLAGLPPLSGFLAKFAMLGPLLGRSGIAGGPVPLLSWLVLAALVLSGLATVIAMTRTGINLFWGSFEDHLPRMRLTEIAPVVGLLLLCVGLTVLAGPALRYAEAAAGAAHAPQDYVRAVLHEVPRRAAPGRAAPGRDGARAGPGPGGAAPGMPDGVPDGARSAGRLPEGGA</sequence>
<dbReference type="NCBIfam" id="NF009309">
    <property type="entry name" value="PRK12666.1"/>
    <property type="match status" value="1"/>
</dbReference>
<evidence type="ECO:0000256" key="4">
    <source>
        <dbReference type="ARBA" id="ARBA00022692"/>
    </source>
</evidence>
<organism evidence="11 12">
    <name type="scientific">Roseomonas acroporae</name>
    <dbReference type="NCBI Taxonomy" id="2937791"/>
    <lineage>
        <taxon>Bacteria</taxon>
        <taxon>Pseudomonadati</taxon>
        <taxon>Pseudomonadota</taxon>
        <taxon>Alphaproteobacteria</taxon>
        <taxon>Acetobacterales</taxon>
        <taxon>Roseomonadaceae</taxon>
        <taxon>Roseomonas</taxon>
    </lineage>
</organism>
<dbReference type="Proteomes" id="UP001139516">
    <property type="component" value="Unassembled WGS sequence"/>
</dbReference>
<dbReference type="RefSeq" id="WP_248665151.1">
    <property type="nucleotide sequence ID" value="NZ_JALPRX010000006.1"/>
</dbReference>
<feature type="transmembrane region" description="Helical" evidence="9">
    <location>
        <begin position="285"/>
        <end position="303"/>
    </location>
</feature>
<keyword evidence="12" id="KW-1185">Reference proteome</keyword>
<dbReference type="EMBL" id="JALPRX010000006">
    <property type="protein sequence ID" value="MCK8783027.1"/>
    <property type="molecule type" value="Genomic_DNA"/>
</dbReference>
<dbReference type="PANTHER" id="PTHR42703">
    <property type="entry name" value="NADH DEHYDROGENASE"/>
    <property type="match status" value="1"/>
</dbReference>
<comment type="subcellular location">
    <subcellularLocation>
        <location evidence="1">Cell membrane</location>
        <topology evidence="1">Multi-pass membrane protein</topology>
    </subcellularLocation>
    <subcellularLocation>
        <location evidence="7">Membrane</location>
        <topology evidence="7">Multi-pass membrane protein</topology>
    </subcellularLocation>
</comment>
<proteinExistence type="inferred from homology"/>
<dbReference type="InterPro" id="IPR050586">
    <property type="entry name" value="CPA3_Na-H_Antiporter_D"/>
</dbReference>
<evidence type="ECO:0000313" key="12">
    <source>
        <dbReference type="Proteomes" id="UP001139516"/>
    </source>
</evidence>
<feature type="transmembrane region" description="Helical" evidence="9">
    <location>
        <begin position="442"/>
        <end position="464"/>
    </location>
</feature>
<dbReference type="GO" id="GO:0005886">
    <property type="term" value="C:plasma membrane"/>
    <property type="evidence" value="ECO:0007669"/>
    <property type="project" value="UniProtKB-SubCell"/>
</dbReference>
<keyword evidence="3" id="KW-1003">Cell membrane</keyword>
<evidence type="ECO:0000256" key="9">
    <source>
        <dbReference type="SAM" id="Phobius"/>
    </source>
</evidence>
<evidence type="ECO:0000256" key="6">
    <source>
        <dbReference type="ARBA" id="ARBA00023136"/>
    </source>
</evidence>
<dbReference type="InterPro" id="IPR003918">
    <property type="entry name" value="NADH_UbQ_OxRdtase"/>
</dbReference>
<evidence type="ECO:0000256" key="1">
    <source>
        <dbReference type="ARBA" id="ARBA00004651"/>
    </source>
</evidence>
<keyword evidence="4 7" id="KW-0812">Transmembrane</keyword>
<feature type="compositionally biased region" description="Low complexity" evidence="8">
    <location>
        <begin position="560"/>
        <end position="570"/>
    </location>
</feature>
<keyword evidence="5 9" id="KW-1133">Transmembrane helix</keyword>
<feature type="transmembrane region" description="Helical" evidence="9">
    <location>
        <begin position="337"/>
        <end position="355"/>
    </location>
</feature>
<dbReference type="GO" id="GO:0042773">
    <property type="term" value="P:ATP synthesis coupled electron transport"/>
    <property type="evidence" value="ECO:0007669"/>
    <property type="project" value="InterPro"/>
</dbReference>
<gene>
    <name evidence="11" type="ORF">M0638_01355</name>
</gene>
<dbReference type="InterPro" id="IPR001750">
    <property type="entry name" value="ND/Mrp_TM"/>
</dbReference>
<feature type="domain" description="NADH:quinone oxidoreductase/Mrp antiporter transmembrane" evidence="10">
    <location>
        <begin position="133"/>
        <end position="434"/>
    </location>
</feature>
<evidence type="ECO:0000256" key="2">
    <source>
        <dbReference type="ARBA" id="ARBA00005346"/>
    </source>
</evidence>
<feature type="region of interest" description="Disordered" evidence="8">
    <location>
        <begin position="537"/>
        <end position="581"/>
    </location>
</feature>
<evidence type="ECO:0000313" key="11">
    <source>
        <dbReference type="EMBL" id="MCK8783027.1"/>
    </source>
</evidence>
<dbReference type="Pfam" id="PF00361">
    <property type="entry name" value="Proton_antipo_M"/>
    <property type="match status" value="1"/>
</dbReference>
<feature type="transmembrane region" description="Helical" evidence="9">
    <location>
        <begin position="166"/>
        <end position="190"/>
    </location>
</feature>
<feature type="transmembrane region" description="Helical" evidence="9">
    <location>
        <begin position="6"/>
        <end position="27"/>
    </location>
</feature>
<evidence type="ECO:0000256" key="5">
    <source>
        <dbReference type="ARBA" id="ARBA00022989"/>
    </source>
</evidence>
<name>A0A9X2BSE2_9PROT</name>
<comment type="similarity">
    <text evidence="2">Belongs to the CPA3 antiporters (TC 2.A.63) subunit D family.</text>
</comment>
<keyword evidence="6 9" id="KW-0472">Membrane</keyword>
<feature type="transmembrane region" description="Helical" evidence="9">
    <location>
        <begin position="129"/>
        <end position="154"/>
    </location>
</feature>
<feature type="transmembrane region" description="Helical" evidence="9">
    <location>
        <begin position="398"/>
        <end position="422"/>
    </location>
</feature>
<evidence type="ECO:0000259" key="10">
    <source>
        <dbReference type="Pfam" id="PF00361"/>
    </source>
</evidence>
<comment type="caution">
    <text evidence="11">The sequence shown here is derived from an EMBL/GenBank/DDBJ whole genome shotgun (WGS) entry which is preliminary data.</text>
</comment>
<evidence type="ECO:0000256" key="8">
    <source>
        <dbReference type="SAM" id="MobiDB-lite"/>
    </source>
</evidence>